<dbReference type="PANTHER" id="PTHR24559">
    <property type="entry name" value="TRANSPOSON TY3-I GAG-POL POLYPROTEIN"/>
    <property type="match status" value="1"/>
</dbReference>
<dbReference type="EMBL" id="BFEA01000310">
    <property type="protein sequence ID" value="GBG79058.1"/>
    <property type="molecule type" value="Genomic_DNA"/>
</dbReference>
<comment type="caution">
    <text evidence="1">The sequence shown here is derived from an EMBL/GenBank/DDBJ whole genome shotgun (WGS) entry which is preliminary data.</text>
</comment>
<dbReference type="Gramene" id="GBG79058">
    <property type="protein sequence ID" value="GBG79058"/>
    <property type="gene ID" value="CBR_g28772"/>
</dbReference>
<dbReference type="Proteomes" id="UP000265515">
    <property type="component" value="Unassembled WGS sequence"/>
</dbReference>
<dbReference type="PANTHER" id="PTHR24559:SF444">
    <property type="entry name" value="REVERSE TRANSCRIPTASE DOMAIN-CONTAINING PROTEIN"/>
    <property type="match status" value="1"/>
</dbReference>
<reference evidence="1 2" key="1">
    <citation type="journal article" date="2018" name="Cell">
        <title>The Chara Genome: Secondary Complexity and Implications for Plant Terrestrialization.</title>
        <authorList>
            <person name="Nishiyama T."/>
            <person name="Sakayama H."/>
            <person name="Vries J.D."/>
            <person name="Buschmann H."/>
            <person name="Saint-Marcoux D."/>
            <person name="Ullrich K.K."/>
            <person name="Haas F.B."/>
            <person name="Vanderstraeten L."/>
            <person name="Becker D."/>
            <person name="Lang D."/>
            <person name="Vosolsobe S."/>
            <person name="Rombauts S."/>
            <person name="Wilhelmsson P.K.I."/>
            <person name="Janitza P."/>
            <person name="Kern R."/>
            <person name="Heyl A."/>
            <person name="Rumpler F."/>
            <person name="Villalobos L.I.A.C."/>
            <person name="Clay J.M."/>
            <person name="Skokan R."/>
            <person name="Toyoda A."/>
            <person name="Suzuki Y."/>
            <person name="Kagoshima H."/>
            <person name="Schijlen E."/>
            <person name="Tajeshwar N."/>
            <person name="Catarino B."/>
            <person name="Hetherington A.J."/>
            <person name="Saltykova A."/>
            <person name="Bonnot C."/>
            <person name="Breuninger H."/>
            <person name="Symeonidi A."/>
            <person name="Radhakrishnan G.V."/>
            <person name="Van Nieuwerburgh F."/>
            <person name="Deforce D."/>
            <person name="Chang C."/>
            <person name="Karol K.G."/>
            <person name="Hedrich R."/>
            <person name="Ulvskov P."/>
            <person name="Glockner G."/>
            <person name="Delwiche C.F."/>
            <person name="Petrasek J."/>
            <person name="Van de Peer Y."/>
            <person name="Friml J."/>
            <person name="Beilby M."/>
            <person name="Dolan L."/>
            <person name="Kohara Y."/>
            <person name="Sugano S."/>
            <person name="Fujiyama A."/>
            <person name="Delaux P.-M."/>
            <person name="Quint M."/>
            <person name="TheiBen G."/>
            <person name="Hagemann M."/>
            <person name="Harholt J."/>
            <person name="Dunand C."/>
            <person name="Zachgo S."/>
            <person name="Langdale J."/>
            <person name="Maumus F."/>
            <person name="Straeten D.V.D."/>
            <person name="Gould S.B."/>
            <person name="Rensing S.A."/>
        </authorList>
    </citation>
    <scope>NUCLEOTIDE SEQUENCE [LARGE SCALE GENOMIC DNA]</scope>
    <source>
        <strain evidence="1 2">S276</strain>
    </source>
</reference>
<dbReference type="OrthoDB" id="6492514at2759"/>
<evidence type="ECO:0000313" key="1">
    <source>
        <dbReference type="EMBL" id="GBG79058.1"/>
    </source>
</evidence>
<protein>
    <recommendedName>
        <fullName evidence="3">Reverse transcriptase domain-containing protein</fullName>
    </recommendedName>
</protein>
<proteinExistence type="predicted"/>
<gene>
    <name evidence="1" type="ORF">CBR_g28772</name>
</gene>
<organism evidence="1 2">
    <name type="scientific">Chara braunii</name>
    <name type="common">Braun's stonewort</name>
    <dbReference type="NCBI Taxonomy" id="69332"/>
    <lineage>
        <taxon>Eukaryota</taxon>
        <taxon>Viridiplantae</taxon>
        <taxon>Streptophyta</taxon>
        <taxon>Charophyceae</taxon>
        <taxon>Charales</taxon>
        <taxon>Characeae</taxon>
        <taxon>Chara</taxon>
    </lineage>
</organism>
<dbReference type="Gene3D" id="3.30.70.270">
    <property type="match status" value="1"/>
</dbReference>
<name>A0A388L9U6_CHABU</name>
<dbReference type="InterPro" id="IPR053134">
    <property type="entry name" value="RNA-dir_DNA_polymerase"/>
</dbReference>
<dbReference type="AlphaFoldDB" id="A0A388L9U6"/>
<dbReference type="SUPFAM" id="SSF56672">
    <property type="entry name" value="DNA/RNA polymerases"/>
    <property type="match status" value="1"/>
</dbReference>
<evidence type="ECO:0008006" key="3">
    <source>
        <dbReference type="Google" id="ProtNLM"/>
    </source>
</evidence>
<keyword evidence="2" id="KW-1185">Reference proteome</keyword>
<dbReference type="Gene3D" id="3.10.10.10">
    <property type="entry name" value="HIV Type 1 Reverse Transcriptase, subunit A, domain 1"/>
    <property type="match status" value="1"/>
</dbReference>
<dbReference type="InterPro" id="IPR043502">
    <property type="entry name" value="DNA/RNA_pol_sf"/>
</dbReference>
<accession>A0A388L9U6</accession>
<sequence>MRDVEHSIQLVPDYRVHHQAPYRLSIPEATELKRQLEELLRQGFIKPSNSPWGAPVLFARKADGTLRLCIDYRSLNRYTVKNSYPMPRSDELFDRLAGNRFFTKIDLRSGHPEGPFWERLWRTQREMELGFIFQNHFREHPGFTAEDARDHVDRCGLPAFWFHNVSELLRIIWLNLSTLSVKSCESNDEDPVRMNRGQLTMSLEALYELSRFRNTDLGHGMAEVIQDIPQANRFAIDVDCGRDLGTPLGYLVLRRVLHWTTYPLCAKEVRLAAFIAGRLASGLAVLPWQPWRNQTDADQDMRRFYTHSGYELVEDLFNLLDGCAEEGEEETEAEAEVEEEEDNDKLRLQETALGAICSFAQAASELNARIGWLEMERPPPSRFCNAFSTLGPGDWPLQTPIPNFGRPEVRAFIGKIASQLNSSRTQRLLLEFLEVGKRKPSFEKLLADSHPDLRLPVQPEDGLLASVRNEATRVSPLSLLTAASTPSSMRDTSSSEGIDDSLLREEREIRSLRFLEAARGQDLHLSGLQIHGCGARRASGSHCDASAVGLAADVLEVLLSDQLWKASVNTMGSLTRPVLANIQDCKEVISYMCWEALQFCRCVLVQLRVQRATAKDGWLKRYWAIFHLWMVEPCGNPAWRPPCTFGETVHNECHRDDTLGMEDLEEAVHTFLLLRSVTRILRLLVCHEGMTEETLSHLSSEFWSLPVLRRRLLILRYPPDSLKLPTQLGLDALSARCMAEIRSNSAAVIATLLRLMVPNHVAGLEPFLEAYWAQLREWQQQRKSKGGPGSDFNGLLRVMHQHSDLFQHPEQRTIQRTWTAQKTLRSVPKKQVLEQLLS</sequence>
<dbReference type="CDD" id="cd01647">
    <property type="entry name" value="RT_LTR"/>
    <property type="match status" value="1"/>
</dbReference>
<dbReference type="InterPro" id="IPR043128">
    <property type="entry name" value="Rev_trsase/Diguanyl_cyclase"/>
</dbReference>
<evidence type="ECO:0000313" key="2">
    <source>
        <dbReference type="Proteomes" id="UP000265515"/>
    </source>
</evidence>